<dbReference type="SUPFAM" id="SSF52821">
    <property type="entry name" value="Rhodanese/Cell cycle control phosphatase"/>
    <property type="match status" value="1"/>
</dbReference>
<sequence length="40" mass="4519">MYCQSGMRSKQAARLLLKQKYTNLAHLQGGILAWGGQIRK</sequence>
<dbReference type="InterPro" id="IPR001763">
    <property type="entry name" value="Rhodanese-like_dom"/>
</dbReference>
<dbReference type="AlphaFoldDB" id="A0AA95F0J6"/>
<dbReference type="Proteomes" id="UP001178662">
    <property type="component" value="Chromosome"/>
</dbReference>
<dbReference type="CDD" id="cd00158">
    <property type="entry name" value="RHOD"/>
    <property type="match status" value="1"/>
</dbReference>
<dbReference type="Gene3D" id="3.40.250.10">
    <property type="entry name" value="Rhodanese-like domain"/>
    <property type="match status" value="1"/>
</dbReference>
<feature type="domain" description="Rhodanese" evidence="1">
    <location>
        <begin position="1"/>
        <end position="39"/>
    </location>
</feature>
<reference evidence="2" key="1">
    <citation type="submission" date="2023-03" db="EMBL/GenBank/DDBJ databases">
        <title>Andean soil-derived lignocellulolytic bacterial consortium as a source of novel taxa and putative plastic-active enzymes.</title>
        <authorList>
            <person name="Diaz-Garcia L."/>
            <person name="Chuvochina M."/>
            <person name="Feuerriegel G."/>
            <person name="Bunk B."/>
            <person name="Sproer C."/>
            <person name="Streit W.R."/>
            <person name="Rodriguez L.M."/>
            <person name="Overmann J."/>
            <person name="Jimenez D.J."/>
        </authorList>
    </citation>
    <scope>NUCLEOTIDE SEQUENCE</scope>
    <source>
        <strain evidence="2">MAG 2441</strain>
    </source>
</reference>
<dbReference type="Pfam" id="PF00581">
    <property type="entry name" value="Rhodanese"/>
    <property type="match status" value="1"/>
</dbReference>
<dbReference type="PROSITE" id="PS50206">
    <property type="entry name" value="RHODANESE_3"/>
    <property type="match status" value="1"/>
</dbReference>
<gene>
    <name evidence="2" type="ORF">P0Y55_05430</name>
</gene>
<protein>
    <submittedName>
        <fullName evidence="2">Rhodanese-like domain-containing protein</fullName>
    </submittedName>
</protein>
<dbReference type="InterPro" id="IPR036873">
    <property type="entry name" value="Rhodanese-like_dom_sf"/>
</dbReference>
<accession>A0AA95F0J6</accession>
<keyword evidence="3" id="KW-1185">Reference proteome</keyword>
<name>A0AA95F0J6_9BACL</name>
<dbReference type="EMBL" id="CP119317">
    <property type="protein sequence ID" value="WEK56299.1"/>
    <property type="molecule type" value="Genomic_DNA"/>
</dbReference>
<evidence type="ECO:0000313" key="2">
    <source>
        <dbReference type="EMBL" id="WEK56299.1"/>
    </source>
</evidence>
<proteinExistence type="predicted"/>
<evidence type="ECO:0000313" key="3">
    <source>
        <dbReference type="Proteomes" id="UP001178662"/>
    </source>
</evidence>
<organism evidence="2 3">
    <name type="scientific">Candidatus Cohnella colombiensis</name>
    <dbReference type="NCBI Taxonomy" id="3121368"/>
    <lineage>
        <taxon>Bacteria</taxon>
        <taxon>Bacillati</taxon>
        <taxon>Bacillota</taxon>
        <taxon>Bacilli</taxon>
        <taxon>Bacillales</taxon>
        <taxon>Paenibacillaceae</taxon>
        <taxon>Cohnella</taxon>
    </lineage>
</organism>
<evidence type="ECO:0000259" key="1">
    <source>
        <dbReference type="PROSITE" id="PS50206"/>
    </source>
</evidence>